<evidence type="ECO:0000259" key="1">
    <source>
        <dbReference type="Pfam" id="PF08268"/>
    </source>
</evidence>
<dbReference type="PANTHER" id="PTHR31111:SF125">
    <property type="entry name" value="F-BOX PROTEIN CPR30-LIKE"/>
    <property type="match status" value="1"/>
</dbReference>
<name>A0ABD3E2E2_9LAMI</name>
<proteinExistence type="predicted"/>
<dbReference type="InterPro" id="IPR036047">
    <property type="entry name" value="F-box-like_dom_sf"/>
</dbReference>
<dbReference type="EMBL" id="JAVIJP010000007">
    <property type="protein sequence ID" value="KAL3648680.1"/>
    <property type="molecule type" value="Genomic_DNA"/>
</dbReference>
<dbReference type="AlphaFoldDB" id="A0ABD3E2E2"/>
<protein>
    <recommendedName>
        <fullName evidence="1">F-box associated beta-propeller type 3 domain-containing protein</fullName>
    </recommendedName>
</protein>
<gene>
    <name evidence="2" type="ORF">CASFOL_005083</name>
</gene>
<dbReference type="Pfam" id="PF08268">
    <property type="entry name" value="FBA_3"/>
    <property type="match status" value="1"/>
</dbReference>
<dbReference type="SUPFAM" id="SSF81383">
    <property type="entry name" value="F-box domain"/>
    <property type="match status" value="1"/>
</dbReference>
<dbReference type="InterPro" id="IPR017451">
    <property type="entry name" value="F-box-assoc_interact_dom"/>
</dbReference>
<sequence>MQVRKLRPSMPELDNDTILYEIFPRLPVKFVHRFRCLSKAYRGITSDNRFQRNVSLYAPRCQLISIPQSLPLKIDVYYAKENVSGDGVRSIRLTSIDDRFIGGCIYITVINGIMCRVNESRNVILMNNPKNEVQVLPRYEPPSRCEQHYLYFCYDPDTDIYKILRTMAFRKKPDLTTICMRYSIFTLGSHTRTDFDHVLLFQYEKSRSLCIDGIMYLNKFRDVGFCHLIAMFSVQSNTLEVVCYPNGLDESRYDECHPVEVKGSLAIIDINFVRGDDTSMWLKQEGSDGSSWLKEKSNIQLVVLVVESLRTIILLPI</sequence>
<keyword evidence="3" id="KW-1185">Reference proteome</keyword>
<dbReference type="PANTHER" id="PTHR31111">
    <property type="entry name" value="BNAA05G37150D PROTEIN-RELATED"/>
    <property type="match status" value="1"/>
</dbReference>
<reference evidence="3" key="1">
    <citation type="journal article" date="2024" name="IScience">
        <title>Strigolactones Initiate the Formation of Haustorium-like Structures in Castilleja.</title>
        <authorList>
            <person name="Buerger M."/>
            <person name="Peterson D."/>
            <person name="Chory J."/>
        </authorList>
    </citation>
    <scope>NUCLEOTIDE SEQUENCE [LARGE SCALE GENOMIC DNA]</scope>
</reference>
<accession>A0ABD3E2E2</accession>
<dbReference type="InterPro" id="IPR013187">
    <property type="entry name" value="F-box-assoc_dom_typ3"/>
</dbReference>
<evidence type="ECO:0000313" key="3">
    <source>
        <dbReference type="Proteomes" id="UP001632038"/>
    </source>
</evidence>
<evidence type="ECO:0000313" key="2">
    <source>
        <dbReference type="EMBL" id="KAL3648680.1"/>
    </source>
</evidence>
<dbReference type="Proteomes" id="UP001632038">
    <property type="component" value="Unassembled WGS sequence"/>
</dbReference>
<comment type="caution">
    <text evidence="2">The sequence shown here is derived from an EMBL/GenBank/DDBJ whole genome shotgun (WGS) entry which is preliminary data.</text>
</comment>
<dbReference type="NCBIfam" id="TIGR01640">
    <property type="entry name" value="F_box_assoc_1"/>
    <property type="match status" value="1"/>
</dbReference>
<organism evidence="2 3">
    <name type="scientific">Castilleja foliolosa</name>
    <dbReference type="NCBI Taxonomy" id="1961234"/>
    <lineage>
        <taxon>Eukaryota</taxon>
        <taxon>Viridiplantae</taxon>
        <taxon>Streptophyta</taxon>
        <taxon>Embryophyta</taxon>
        <taxon>Tracheophyta</taxon>
        <taxon>Spermatophyta</taxon>
        <taxon>Magnoliopsida</taxon>
        <taxon>eudicotyledons</taxon>
        <taxon>Gunneridae</taxon>
        <taxon>Pentapetalae</taxon>
        <taxon>asterids</taxon>
        <taxon>lamiids</taxon>
        <taxon>Lamiales</taxon>
        <taxon>Orobanchaceae</taxon>
        <taxon>Pedicularideae</taxon>
        <taxon>Castillejinae</taxon>
        <taxon>Castilleja</taxon>
    </lineage>
</organism>
<feature type="domain" description="F-box associated beta-propeller type 3" evidence="1">
    <location>
        <begin position="105"/>
        <end position="300"/>
    </location>
</feature>